<dbReference type="InterPro" id="IPR008979">
    <property type="entry name" value="Galactose-bd-like_sf"/>
</dbReference>
<dbReference type="SUPFAM" id="SSF49785">
    <property type="entry name" value="Galactose-binding domain-like"/>
    <property type="match status" value="1"/>
</dbReference>
<dbReference type="PANTHER" id="PTHR38340">
    <property type="entry name" value="S-LAYER PROTEIN"/>
    <property type="match status" value="1"/>
</dbReference>
<evidence type="ECO:0000313" key="6">
    <source>
        <dbReference type="EMBL" id="SEJ10526.1"/>
    </source>
</evidence>
<dbReference type="InterPro" id="IPR000998">
    <property type="entry name" value="MAM_dom"/>
</dbReference>
<dbReference type="Pfam" id="PF13403">
    <property type="entry name" value="Hint_2"/>
    <property type="match status" value="1"/>
</dbReference>
<gene>
    <name evidence="6" type="ORF">SAMN04487940_103228</name>
</gene>
<evidence type="ECO:0000256" key="1">
    <source>
        <dbReference type="ARBA" id="ARBA00004613"/>
    </source>
</evidence>
<dbReference type="PROSITE" id="PS50060">
    <property type="entry name" value="MAM_2"/>
    <property type="match status" value="1"/>
</dbReference>
<reference evidence="6 7" key="1">
    <citation type="submission" date="2016-10" db="EMBL/GenBank/DDBJ databases">
        <authorList>
            <person name="Varghese N."/>
            <person name="Submissions S."/>
        </authorList>
    </citation>
    <scope>NUCLEOTIDE SEQUENCE [LARGE SCALE GENOMIC DNA]</scope>
    <source>
        <strain evidence="6 7">FF3</strain>
    </source>
</reference>
<dbReference type="PROSITE" id="PS00330">
    <property type="entry name" value="HEMOLYSIN_CALCIUM"/>
    <property type="match status" value="5"/>
</dbReference>
<dbReference type="InterPro" id="IPR028992">
    <property type="entry name" value="Hedgehog/Intein_dom"/>
</dbReference>
<keyword evidence="3" id="KW-0378">Hydrolase</keyword>
<dbReference type="EMBL" id="FNYY01000003">
    <property type="protein sequence ID" value="SEJ10526.1"/>
    <property type="molecule type" value="Genomic_DNA"/>
</dbReference>
<dbReference type="Pfam" id="PF02018">
    <property type="entry name" value="CBM_4_9"/>
    <property type="match status" value="1"/>
</dbReference>
<dbReference type="Proteomes" id="UP000182932">
    <property type="component" value="Unassembled WGS sequence"/>
</dbReference>
<dbReference type="InterPro" id="IPR011049">
    <property type="entry name" value="Serralysin-like_metalloprot_C"/>
</dbReference>
<dbReference type="RefSeq" id="WP_074835686.1">
    <property type="nucleotide sequence ID" value="NZ_FNYY01000003.1"/>
</dbReference>
<dbReference type="SUPFAM" id="SSF51120">
    <property type="entry name" value="beta-Roll"/>
    <property type="match status" value="3"/>
</dbReference>
<dbReference type="AlphaFoldDB" id="A0A975W8I5"/>
<proteinExistence type="predicted"/>
<dbReference type="GO" id="GO:0005509">
    <property type="term" value="F:calcium ion binding"/>
    <property type="evidence" value="ECO:0007669"/>
    <property type="project" value="InterPro"/>
</dbReference>
<dbReference type="PANTHER" id="PTHR38340:SF1">
    <property type="entry name" value="S-LAYER PROTEIN"/>
    <property type="match status" value="1"/>
</dbReference>
<dbReference type="GO" id="GO:0016020">
    <property type="term" value="C:membrane"/>
    <property type="evidence" value="ECO:0007669"/>
    <property type="project" value="InterPro"/>
</dbReference>
<evidence type="ECO:0000256" key="3">
    <source>
        <dbReference type="ARBA" id="ARBA00022801"/>
    </source>
</evidence>
<evidence type="ECO:0000313" key="7">
    <source>
        <dbReference type="Proteomes" id="UP000182932"/>
    </source>
</evidence>
<dbReference type="SUPFAM" id="SSF51294">
    <property type="entry name" value="Hedgehog/intein (Hint) domain"/>
    <property type="match status" value="1"/>
</dbReference>
<feature type="region of interest" description="Disordered" evidence="4">
    <location>
        <begin position="236"/>
        <end position="321"/>
    </location>
</feature>
<dbReference type="GeneID" id="80817586"/>
<evidence type="ECO:0000256" key="4">
    <source>
        <dbReference type="SAM" id="MobiDB-lite"/>
    </source>
</evidence>
<accession>A0A975W8I5</accession>
<dbReference type="GO" id="GO:0016539">
    <property type="term" value="P:intein-mediated protein splicing"/>
    <property type="evidence" value="ECO:0007669"/>
    <property type="project" value="InterPro"/>
</dbReference>
<feature type="compositionally biased region" description="Low complexity" evidence="4">
    <location>
        <begin position="209"/>
        <end position="218"/>
    </location>
</feature>
<feature type="region of interest" description="Disordered" evidence="4">
    <location>
        <begin position="11"/>
        <end position="32"/>
    </location>
</feature>
<dbReference type="GO" id="GO:0005576">
    <property type="term" value="C:extracellular region"/>
    <property type="evidence" value="ECO:0007669"/>
    <property type="project" value="UniProtKB-SubCell"/>
</dbReference>
<evidence type="ECO:0000259" key="5">
    <source>
        <dbReference type="PROSITE" id="PS50060"/>
    </source>
</evidence>
<feature type="domain" description="MAM" evidence="5">
    <location>
        <begin position="6"/>
        <end position="171"/>
    </location>
</feature>
<dbReference type="PRINTS" id="PR00313">
    <property type="entry name" value="CABNDNGRPT"/>
</dbReference>
<dbReference type="InterPro" id="IPR036844">
    <property type="entry name" value="Hint_dom_sf"/>
</dbReference>
<dbReference type="InterPro" id="IPR003305">
    <property type="entry name" value="CenC_carb-bd"/>
</dbReference>
<protein>
    <submittedName>
        <fullName evidence="6">Ca2+-binding protein, RTX toxin-related</fullName>
    </submittedName>
</protein>
<sequence length="868" mass="88704">MANLISNGVFETNTASGSNQAPAGWTRTEGSPDLQTDGGFEWAGSWMPADLDAADGTGYITMYSNESYNEGLTTTLAAPVEAGKTYTFTFDYYVNDSDGSVNQPGATNLNVTIGSQTFSIPIDSTGVTAPYWQEVSFTFTPTESASDFTIATDNDPGAQTLTGIALDNLSLDVARNFVVEGTAGNDTIDAGYLADPEGDRIDALDHSDGSNADSVDAGAGDDVVVAGLGNDTVEGGLGNDSLSGGAGDDLLHGGQGADTLDGGEGGDTLYAGTGHDSLDGGGGNDSLFGDENDDTLRGGAGSDTLDGGSGDDLQFGGTGDDTVYGNTGNDTLFGGDGNDFLRGSFGEDVLYGGAGDDSIWGGYNDDTFVIEDNFGNDTIDGDALAETSGDTLDLSGTTTGLSIDLSDVNPENGSFSDGTATATFTDIENIILGGGNDTLTLADFGGADIVEGFAAPSVGADGTLSANDTLDVSGLTTDGGVTPVTARDVGVSDDGTGNAVLTFPGGESITLVGIAPDTAADLDFLVAIGIPSNRIVDGTSAGDAMGVDYVDAEGDQTDGSDGTADTIHGYAGDDTISGGEAADTIDGGADNDLIDGGEGADSILGGDGADIIHGGRGDVVDGGSGGEDNDTLVITGPAVITYDETDLESGTVTWLDGGSLTFSEIENVDYIPCFTPGTLIKTLRGEVPVEALRVGDRVLTRDNGYQMIRWVGARRLDASQLAGAPALRPIHIRRGALGPEMPDRDMKVSPQHRVLVGNAATQMWFGEEEVLVAATHLTCLDGVEVAGAEAPVTYVHILFDQHEVVLSDGIWTESFQPGDMTLAALDGDQRAELLALFPELAARDNLHQVYPAARATLKAHQARVLFAG</sequence>
<feature type="region of interest" description="Disordered" evidence="4">
    <location>
        <begin position="199"/>
        <end position="218"/>
    </location>
</feature>
<dbReference type="Gene3D" id="2.170.16.10">
    <property type="entry name" value="Hedgehog/Intein (Hint) domain"/>
    <property type="match status" value="1"/>
</dbReference>
<organism evidence="6 7">
    <name type="scientific">Marinovum algicola</name>
    <dbReference type="NCBI Taxonomy" id="42444"/>
    <lineage>
        <taxon>Bacteria</taxon>
        <taxon>Pseudomonadati</taxon>
        <taxon>Pseudomonadota</taxon>
        <taxon>Alphaproteobacteria</taxon>
        <taxon>Rhodobacterales</taxon>
        <taxon>Roseobacteraceae</taxon>
        <taxon>Marinovum</taxon>
    </lineage>
</organism>
<evidence type="ECO:0000256" key="2">
    <source>
        <dbReference type="ARBA" id="ARBA00022525"/>
    </source>
</evidence>
<dbReference type="GO" id="GO:0016798">
    <property type="term" value="F:hydrolase activity, acting on glycosyl bonds"/>
    <property type="evidence" value="ECO:0007669"/>
    <property type="project" value="InterPro"/>
</dbReference>
<dbReference type="InterPro" id="IPR050557">
    <property type="entry name" value="RTX_toxin/Mannuronan_C5-epim"/>
</dbReference>
<name>A0A975W8I5_9RHOB</name>
<dbReference type="InterPro" id="IPR006141">
    <property type="entry name" value="Intein_N"/>
</dbReference>
<comment type="subcellular location">
    <subcellularLocation>
        <location evidence="1">Secreted</location>
    </subcellularLocation>
</comment>
<comment type="caution">
    <text evidence="6">The sequence shown here is derived from an EMBL/GenBank/DDBJ whole genome shotgun (WGS) entry which is preliminary data.</text>
</comment>
<feature type="compositionally biased region" description="Polar residues" evidence="4">
    <location>
        <begin position="11"/>
        <end position="21"/>
    </location>
</feature>
<dbReference type="PROSITE" id="PS50817">
    <property type="entry name" value="INTEIN_N_TER"/>
    <property type="match status" value="1"/>
</dbReference>
<feature type="compositionally biased region" description="Basic and acidic residues" evidence="4">
    <location>
        <begin position="199"/>
        <end position="208"/>
    </location>
</feature>
<dbReference type="InterPro" id="IPR001343">
    <property type="entry name" value="Hemolysn_Ca-bd"/>
</dbReference>
<dbReference type="Gene3D" id="2.150.10.10">
    <property type="entry name" value="Serralysin-like metalloprotease, C-terminal"/>
    <property type="match status" value="3"/>
</dbReference>
<dbReference type="Gene3D" id="2.60.120.260">
    <property type="entry name" value="Galactose-binding domain-like"/>
    <property type="match status" value="1"/>
</dbReference>
<dbReference type="Pfam" id="PF00353">
    <property type="entry name" value="HemolysinCabind"/>
    <property type="match status" value="6"/>
</dbReference>
<dbReference type="InterPro" id="IPR018511">
    <property type="entry name" value="Hemolysin-typ_Ca-bd_CS"/>
</dbReference>
<keyword evidence="2" id="KW-0964">Secreted</keyword>
<keyword evidence="7" id="KW-1185">Reference proteome</keyword>